<dbReference type="PROSITE" id="PS00194">
    <property type="entry name" value="THIOREDOXIN_1"/>
    <property type="match status" value="1"/>
</dbReference>
<dbReference type="CDD" id="cd02992">
    <property type="entry name" value="PDI_a_QSOX"/>
    <property type="match status" value="1"/>
</dbReference>
<dbReference type="GO" id="GO:0003756">
    <property type="term" value="F:protein disulfide isomerase activity"/>
    <property type="evidence" value="ECO:0007669"/>
    <property type="project" value="TreeGrafter"/>
</dbReference>
<dbReference type="InterPro" id="IPR036249">
    <property type="entry name" value="Thioredoxin-like_sf"/>
</dbReference>
<dbReference type="PANTHER" id="PTHR22897:SF20">
    <property type="entry name" value="SULFHYDRYL OXIDASE"/>
    <property type="match status" value="1"/>
</dbReference>
<dbReference type="PANTHER" id="PTHR22897">
    <property type="entry name" value="QUIESCIN Q6-RELATED SULFHYDRYL OXIDASE"/>
    <property type="match status" value="1"/>
</dbReference>
<dbReference type="GO" id="GO:0000139">
    <property type="term" value="C:Golgi membrane"/>
    <property type="evidence" value="ECO:0007669"/>
    <property type="project" value="TreeGrafter"/>
</dbReference>
<reference evidence="2 3" key="1">
    <citation type="submission" date="2020-08" db="EMBL/GenBank/DDBJ databases">
        <authorList>
            <person name="Koutsovoulos G."/>
            <person name="Danchin GJ E."/>
        </authorList>
    </citation>
    <scope>NUCLEOTIDE SEQUENCE [LARGE SCALE GENOMIC DNA]</scope>
</reference>
<dbReference type="GO" id="GO:0005615">
    <property type="term" value="C:extracellular space"/>
    <property type="evidence" value="ECO:0007669"/>
    <property type="project" value="TreeGrafter"/>
</dbReference>
<dbReference type="InterPro" id="IPR039798">
    <property type="entry name" value="Sulfhydryl_oxidase"/>
</dbReference>
<dbReference type="GO" id="GO:0006457">
    <property type="term" value="P:protein folding"/>
    <property type="evidence" value="ECO:0007669"/>
    <property type="project" value="TreeGrafter"/>
</dbReference>
<dbReference type="PRINTS" id="PR00421">
    <property type="entry name" value="THIOREDOXIN"/>
</dbReference>
<dbReference type="Gene3D" id="3.40.30.10">
    <property type="entry name" value="Glutaredoxin"/>
    <property type="match status" value="2"/>
</dbReference>
<dbReference type="SUPFAM" id="SSF52833">
    <property type="entry name" value="Thioredoxin-like"/>
    <property type="match status" value="1"/>
</dbReference>
<protein>
    <recommendedName>
        <fullName evidence="1">Thioredoxin domain-containing protein</fullName>
    </recommendedName>
</protein>
<gene>
    <name evidence="2" type="ORF">MENT_LOCUS26026</name>
</gene>
<dbReference type="EMBL" id="CAJEWN010000234">
    <property type="protein sequence ID" value="CAD2174370.1"/>
    <property type="molecule type" value="Genomic_DNA"/>
</dbReference>
<dbReference type="InterPro" id="IPR013766">
    <property type="entry name" value="Thioredoxin_domain"/>
</dbReference>
<dbReference type="GO" id="GO:0016971">
    <property type="term" value="F:flavin-dependent sulfhydryl oxidase activity"/>
    <property type="evidence" value="ECO:0007669"/>
    <property type="project" value="InterPro"/>
</dbReference>
<dbReference type="Pfam" id="PF00085">
    <property type="entry name" value="Thioredoxin"/>
    <property type="match status" value="1"/>
</dbReference>
<dbReference type="Proteomes" id="UP000580250">
    <property type="component" value="Unassembled WGS sequence"/>
</dbReference>
<name>A0A6V7VHE2_MELEN</name>
<dbReference type="InterPro" id="IPR017937">
    <property type="entry name" value="Thioredoxin_CS"/>
</dbReference>
<evidence type="ECO:0000313" key="3">
    <source>
        <dbReference type="Proteomes" id="UP000580250"/>
    </source>
</evidence>
<dbReference type="AlphaFoldDB" id="A0A6V7VHE2"/>
<accession>A0A6V7VHE2</accession>
<dbReference type="PROSITE" id="PS51352">
    <property type="entry name" value="THIOREDOXIN_2"/>
    <property type="match status" value="1"/>
</dbReference>
<proteinExistence type="predicted"/>
<dbReference type="OrthoDB" id="59470at2759"/>
<sequence length="355" mass="40700">MPWALVVAERSNPLLYQPGIDHIVLLDQDTFSDTVFEPGRGHSFVVEFYADWCGHCRAFAPSFKQFAALTKRWSNVVKVGAVNCADSFNSQICRSNGVAYFPMLKYFSRKSKGVNDGMIFESEHSGTGLRDILANKVLNEYKQNNYEDWPNLNPLQVDTQTTFEDLWENIDQSSNFLLILFEKKVDSPAVIHSILDLWPNKQQIGVRRASSNSPLVSMLGISKFPYLALFKRGNQQSIFMDEFQGPKTLDDAMQRVEPGDFLSLDSEQQQSLQPTKPPVDLIDCERFPEKCKKLYYVSETDMLKAMRMALLDEVTRLGIPIEGDRFRKLYAFVTLLKEARRENNQNLFEIFSISQ</sequence>
<evidence type="ECO:0000259" key="1">
    <source>
        <dbReference type="PROSITE" id="PS51352"/>
    </source>
</evidence>
<evidence type="ECO:0000313" key="2">
    <source>
        <dbReference type="EMBL" id="CAD2174370.1"/>
    </source>
</evidence>
<feature type="domain" description="Thioredoxin" evidence="1">
    <location>
        <begin position="6"/>
        <end position="143"/>
    </location>
</feature>
<organism evidence="2 3">
    <name type="scientific">Meloidogyne enterolobii</name>
    <name type="common">Root-knot nematode worm</name>
    <name type="synonym">Meloidogyne mayaguensis</name>
    <dbReference type="NCBI Taxonomy" id="390850"/>
    <lineage>
        <taxon>Eukaryota</taxon>
        <taxon>Metazoa</taxon>
        <taxon>Ecdysozoa</taxon>
        <taxon>Nematoda</taxon>
        <taxon>Chromadorea</taxon>
        <taxon>Rhabditida</taxon>
        <taxon>Tylenchina</taxon>
        <taxon>Tylenchomorpha</taxon>
        <taxon>Tylenchoidea</taxon>
        <taxon>Meloidogynidae</taxon>
        <taxon>Meloidogyninae</taxon>
        <taxon>Meloidogyne</taxon>
    </lineage>
</organism>
<comment type="caution">
    <text evidence="2">The sequence shown here is derived from an EMBL/GenBank/DDBJ whole genome shotgun (WGS) entry which is preliminary data.</text>
</comment>